<keyword evidence="2" id="KW-1185">Reference proteome</keyword>
<gene>
    <name evidence="1" type="ORF">K458DRAFT_304682</name>
</gene>
<evidence type="ECO:0000313" key="1">
    <source>
        <dbReference type="EMBL" id="KAF2683897.1"/>
    </source>
</evidence>
<dbReference type="InterPro" id="IPR036691">
    <property type="entry name" value="Endo/exonu/phosph_ase_sf"/>
</dbReference>
<dbReference type="OrthoDB" id="3261222at2759"/>
<reference evidence="1" key="1">
    <citation type="journal article" date="2020" name="Stud. Mycol.">
        <title>101 Dothideomycetes genomes: a test case for predicting lifestyles and emergence of pathogens.</title>
        <authorList>
            <person name="Haridas S."/>
            <person name="Albert R."/>
            <person name="Binder M."/>
            <person name="Bloem J."/>
            <person name="Labutti K."/>
            <person name="Salamov A."/>
            <person name="Andreopoulos B."/>
            <person name="Baker S."/>
            <person name="Barry K."/>
            <person name="Bills G."/>
            <person name="Bluhm B."/>
            <person name="Cannon C."/>
            <person name="Castanera R."/>
            <person name="Culley D."/>
            <person name="Daum C."/>
            <person name="Ezra D."/>
            <person name="Gonzalez J."/>
            <person name="Henrissat B."/>
            <person name="Kuo A."/>
            <person name="Liang C."/>
            <person name="Lipzen A."/>
            <person name="Lutzoni F."/>
            <person name="Magnuson J."/>
            <person name="Mondo S."/>
            <person name="Nolan M."/>
            <person name="Ohm R."/>
            <person name="Pangilinan J."/>
            <person name="Park H.-J."/>
            <person name="Ramirez L."/>
            <person name="Alfaro M."/>
            <person name="Sun H."/>
            <person name="Tritt A."/>
            <person name="Yoshinaga Y."/>
            <person name="Zwiers L.-H."/>
            <person name="Turgeon B."/>
            <person name="Goodwin S."/>
            <person name="Spatafora J."/>
            <person name="Crous P."/>
            <person name="Grigoriev I."/>
        </authorList>
    </citation>
    <scope>NUCLEOTIDE SEQUENCE</scope>
    <source>
        <strain evidence="1">CBS 122367</strain>
    </source>
</reference>
<sequence>RQGEAEGIIDLMADLDLQSLAPRETATWHSHNNNRVFIINLILATPKLANKVCSCSINKTEHSLDYSAI</sequence>
<proteinExistence type="predicted"/>
<dbReference type="Proteomes" id="UP000799291">
    <property type="component" value="Unassembled WGS sequence"/>
</dbReference>
<feature type="non-terminal residue" evidence="1">
    <location>
        <position position="1"/>
    </location>
</feature>
<dbReference type="SUPFAM" id="SSF56219">
    <property type="entry name" value="DNase I-like"/>
    <property type="match status" value="1"/>
</dbReference>
<dbReference type="AlphaFoldDB" id="A0A6G1J061"/>
<organism evidence="1 2">
    <name type="scientific">Lentithecium fluviatile CBS 122367</name>
    <dbReference type="NCBI Taxonomy" id="1168545"/>
    <lineage>
        <taxon>Eukaryota</taxon>
        <taxon>Fungi</taxon>
        <taxon>Dikarya</taxon>
        <taxon>Ascomycota</taxon>
        <taxon>Pezizomycotina</taxon>
        <taxon>Dothideomycetes</taxon>
        <taxon>Pleosporomycetidae</taxon>
        <taxon>Pleosporales</taxon>
        <taxon>Massarineae</taxon>
        <taxon>Lentitheciaceae</taxon>
        <taxon>Lentithecium</taxon>
    </lineage>
</organism>
<name>A0A6G1J061_9PLEO</name>
<protein>
    <submittedName>
        <fullName evidence="1">Uncharacterized protein</fullName>
    </submittedName>
</protein>
<accession>A0A6G1J061</accession>
<evidence type="ECO:0000313" key="2">
    <source>
        <dbReference type="Proteomes" id="UP000799291"/>
    </source>
</evidence>
<dbReference type="EMBL" id="MU005583">
    <property type="protein sequence ID" value="KAF2683897.1"/>
    <property type="molecule type" value="Genomic_DNA"/>
</dbReference>
<dbReference type="Gene3D" id="3.60.10.10">
    <property type="entry name" value="Endonuclease/exonuclease/phosphatase"/>
    <property type="match status" value="1"/>
</dbReference>